<evidence type="ECO:0000256" key="2">
    <source>
        <dbReference type="ARBA" id="ARBA00022771"/>
    </source>
</evidence>
<dbReference type="InterPro" id="IPR006597">
    <property type="entry name" value="Sel1-like"/>
</dbReference>
<keyword evidence="1" id="KW-0479">Metal-binding</keyword>
<dbReference type="Pfam" id="PF08238">
    <property type="entry name" value="Sel1"/>
    <property type="match status" value="5"/>
</dbReference>
<comment type="caution">
    <text evidence="7">The sequence shown here is derived from an EMBL/GenBank/DDBJ whole genome shotgun (WGS) entry which is preliminary data.</text>
</comment>
<feature type="domain" description="BED-type" evidence="6">
    <location>
        <begin position="7"/>
        <end position="61"/>
    </location>
</feature>
<organism evidence="7 8">
    <name type="scientific">Rhizophagus irregularis (strain DAOM 181602 / DAOM 197198 / MUCL 43194)</name>
    <name type="common">Arbuscular mycorrhizal fungus</name>
    <name type="synonym">Glomus intraradices</name>
    <dbReference type="NCBI Taxonomy" id="747089"/>
    <lineage>
        <taxon>Eukaryota</taxon>
        <taxon>Fungi</taxon>
        <taxon>Fungi incertae sedis</taxon>
        <taxon>Mucoromycota</taxon>
        <taxon>Glomeromycotina</taxon>
        <taxon>Glomeromycetes</taxon>
        <taxon>Glomerales</taxon>
        <taxon>Glomeraceae</taxon>
        <taxon>Rhizophagus</taxon>
    </lineage>
</organism>
<evidence type="ECO:0000256" key="3">
    <source>
        <dbReference type="ARBA" id="ARBA00022833"/>
    </source>
</evidence>
<evidence type="ECO:0000256" key="1">
    <source>
        <dbReference type="ARBA" id="ARBA00022723"/>
    </source>
</evidence>
<dbReference type="Proteomes" id="UP000018888">
    <property type="component" value="Unassembled WGS sequence"/>
</dbReference>
<dbReference type="EMBL" id="AUPC02000332">
    <property type="protein sequence ID" value="POG61630.1"/>
    <property type="molecule type" value="Genomic_DNA"/>
</dbReference>
<dbReference type="SMART" id="SM00614">
    <property type="entry name" value="ZnF_BED"/>
    <property type="match status" value="2"/>
</dbReference>
<dbReference type="AlphaFoldDB" id="A0A2P4P8C1"/>
<dbReference type="SUPFAM" id="SSF81901">
    <property type="entry name" value="HCP-like"/>
    <property type="match status" value="2"/>
</dbReference>
<dbReference type="Gene3D" id="1.25.40.10">
    <property type="entry name" value="Tetratricopeptide repeat domain"/>
    <property type="match status" value="2"/>
</dbReference>
<dbReference type="GO" id="GO:0008270">
    <property type="term" value="F:zinc ion binding"/>
    <property type="evidence" value="ECO:0007669"/>
    <property type="project" value="UniProtKB-KW"/>
</dbReference>
<evidence type="ECO:0000313" key="8">
    <source>
        <dbReference type="Proteomes" id="UP000018888"/>
    </source>
</evidence>
<reference evidence="7 8" key="2">
    <citation type="journal article" date="2018" name="New Phytol.">
        <title>High intraspecific genome diversity in the model arbuscular mycorrhizal symbiont Rhizophagus irregularis.</title>
        <authorList>
            <person name="Chen E.C.H."/>
            <person name="Morin E."/>
            <person name="Beaudet D."/>
            <person name="Noel J."/>
            <person name="Yildirir G."/>
            <person name="Ndikumana S."/>
            <person name="Charron P."/>
            <person name="St-Onge C."/>
            <person name="Giorgi J."/>
            <person name="Kruger M."/>
            <person name="Marton T."/>
            <person name="Ropars J."/>
            <person name="Grigoriev I.V."/>
            <person name="Hainaut M."/>
            <person name="Henrissat B."/>
            <person name="Roux C."/>
            <person name="Martin F."/>
            <person name="Corradi N."/>
        </authorList>
    </citation>
    <scope>NUCLEOTIDE SEQUENCE [LARGE SCALE GENOMIC DNA]</scope>
    <source>
        <strain evidence="7 8">DAOM 197198</strain>
    </source>
</reference>
<keyword evidence="3" id="KW-0862">Zinc</keyword>
<evidence type="ECO:0000256" key="4">
    <source>
        <dbReference type="ARBA" id="ARBA00038101"/>
    </source>
</evidence>
<dbReference type="InterPro" id="IPR050767">
    <property type="entry name" value="Sel1_AlgK"/>
</dbReference>
<evidence type="ECO:0000313" key="7">
    <source>
        <dbReference type="EMBL" id="POG61630.1"/>
    </source>
</evidence>
<evidence type="ECO:0000259" key="6">
    <source>
        <dbReference type="PROSITE" id="PS50808"/>
    </source>
</evidence>
<dbReference type="PROSITE" id="PS50808">
    <property type="entry name" value="ZF_BED"/>
    <property type="match status" value="1"/>
</dbReference>
<comment type="similarity">
    <text evidence="4">Belongs to the sel-1 family.</text>
</comment>
<dbReference type="PANTHER" id="PTHR11102:SF160">
    <property type="entry name" value="ERAD-ASSOCIATED E3 UBIQUITIN-PROTEIN LIGASE COMPONENT HRD3"/>
    <property type="match status" value="1"/>
</dbReference>
<dbReference type="SMART" id="SM00671">
    <property type="entry name" value="SEL1"/>
    <property type="match status" value="5"/>
</dbReference>
<sequence>MIRKKERKKGPVWKHFYSISEHDDSHPHVQCIYCLKDFQRAVPERMQAHLDKKCPSAPNNAKSQSVQQNNSTSIIGYTDNINEEIVRKRGSVWKNFHIIGKYGDSHPSVQCNYCSKEFKRAVPQRMQTHIEKCEQVPNNVKSKLKQSRQQNTIKINNINDYMSEEEQKSLESLLAKALSSAKIQFSFVDNPFVIQFFNHLRPSFKLPNGEEIKIQMSQTQSLNDITYHPEYCHQFEIKTEDGSDIDTDTTIDLECESESKKRTIFESCKEAAEKGDIKSIFKLGRCYANGIGTEKNEIKAFESYKEAAEKDHVESMYKLGCCYQNGIGTEKNEIKAFELYKEAAEKGDLDSIDSMYYYDKLECCYTELRHCYENGIGTEKSEIKAFELNKEAAEKGFVESIYELGCCYENGTGTEKNEIKAFELYNKAAEKGDLNSMYKLGCCYRYGIGTGINVIKSFEYYNKAEKKS</sequence>
<protein>
    <recommendedName>
        <fullName evidence="6">BED-type domain-containing protein</fullName>
    </recommendedName>
</protein>
<proteinExistence type="inferred from homology"/>
<keyword evidence="2 5" id="KW-0863">Zinc-finger</keyword>
<dbReference type="InterPro" id="IPR003656">
    <property type="entry name" value="Znf_BED"/>
</dbReference>
<name>A0A2P4P8C1_RHIID</name>
<evidence type="ECO:0000256" key="5">
    <source>
        <dbReference type="PROSITE-ProRule" id="PRU00027"/>
    </source>
</evidence>
<dbReference type="InterPro" id="IPR011990">
    <property type="entry name" value="TPR-like_helical_dom_sf"/>
</dbReference>
<keyword evidence="8" id="KW-1185">Reference proteome</keyword>
<dbReference type="PANTHER" id="PTHR11102">
    <property type="entry name" value="SEL-1-LIKE PROTEIN"/>
    <property type="match status" value="1"/>
</dbReference>
<reference evidence="7 8" key="1">
    <citation type="journal article" date="2013" name="Proc. Natl. Acad. Sci. U.S.A.">
        <title>Genome of an arbuscular mycorrhizal fungus provides insight into the oldest plant symbiosis.</title>
        <authorList>
            <person name="Tisserant E."/>
            <person name="Malbreil M."/>
            <person name="Kuo A."/>
            <person name="Kohler A."/>
            <person name="Symeonidi A."/>
            <person name="Balestrini R."/>
            <person name="Charron P."/>
            <person name="Duensing N."/>
            <person name="Frei Dit Frey N."/>
            <person name="Gianinazzi-Pearson V."/>
            <person name="Gilbert L.B."/>
            <person name="Handa Y."/>
            <person name="Herr J.R."/>
            <person name="Hijri M."/>
            <person name="Koul R."/>
            <person name="Kawaguchi M."/>
            <person name="Krajinski F."/>
            <person name="Lammers P.J."/>
            <person name="Masclaux F.G."/>
            <person name="Murat C."/>
            <person name="Morin E."/>
            <person name="Ndikumana S."/>
            <person name="Pagni M."/>
            <person name="Petitpierre D."/>
            <person name="Requena N."/>
            <person name="Rosikiewicz P."/>
            <person name="Riley R."/>
            <person name="Saito K."/>
            <person name="San Clemente H."/>
            <person name="Shapiro H."/>
            <person name="van Tuinen D."/>
            <person name="Becard G."/>
            <person name="Bonfante P."/>
            <person name="Paszkowski U."/>
            <person name="Shachar-Hill Y.Y."/>
            <person name="Tuskan G.A."/>
            <person name="Young P.W."/>
            <person name="Sanders I.R."/>
            <person name="Henrissat B."/>
            <person name="Rensing S.A."/>
            <person name="Grigoriev I.V."/>
            <person name="Corradi N."/>
            <person name="Roux C."/>
            <person name="Martin F."/>
        </authorList>
    </citation>
    <scope>NUCLEOTIDE SEQUENCE [LARGE SCALE GENOMIC DNA]</scope>
    <source>
        <strain evidence="7 8">DAOM 197198</strain>
    </source>
</reference>
<gene>
    <name evidence="7" type="ORF">GLOIN_2v1786327</name>
</gene>
<dbReference type="GO" id="GO:0003677">
    <property type="term" value="F:DNA binding"/>
    <property type="evidence" value="ECO:0007669"/>
    <property type="project" value="InterPro"/>
</dbReference>
<dbReference type="VEuPathDB" id="FungiDB:RhiirFUN_024161"/>
<accession>A0A2P4P8C1</accession>